<dbReference type="GO" id="GO:0000160">
    <property type="term" value="P:phosphorelay signal transduction system"/>
    <property type="evidence" value="ECO:0007669"/>
    <property type="project" value="UniProtKB-KW"/>
</dbReference>
<comment type="catalytic activity">
    <reaction evidence="1">
        <text>ATP + protein L-histidine = ADP + protein N-phospho-L-histidine.</text>
        <dbReference type="EC" id="2.7.13.3"/>
    </reaction>
</comment>
<evidence type="ECO:0000256" key="4">
    <source>
        <dbReference type="ARBA" id="ARBA00022679"/>
    </source>
</evidence>
<feature type="domain" description="HAMP" evidence="8">
    <location>
        <begin position="193"/>
        <end position="247"/>
    </location>
</feature>
<name>A0A0N8PS68_9CHLR</name>
<dbReference type="GO" id="GO:0005886">
    <property type="term" value="C:plasma membrane"/>
    <property type="evidence" value="ECO:0007669"/>
    <property type="project" value="TreeGrafter"/>
</dbReference>
<accession>A0A0N8PS68</accession>
<keyword evidence="6" id="KW-0902">Two-component regulatory system</keyword>
<reference evidence="9 10" key="1">
    <citation type="submission" date="2015-09" db="EMBL/GenBank/DDBJ databases">
        <title>Draft genome sequence of Kouleothrix aurantiaca JCM 19913.</title>
        <authorList>
            <person name="Hemp J."/>
        </authorList>
    </citation>
    <scope>NUCLEOTIDE SEQUENCE [LARGE SCALE GENOMIC DNA]</scope>
    <source>
        <strain evidence="9 10">COM-B</strain>
    </source>
</reference>
<keyword evidence="5 9" id="KW-0418">Kinase</keyword>
<sequence length="247" mass="27936">MPLRRRLAISYVGFFAVALIILDIGLYLIVRQTLVNSIDNELRLGAQLLQQEFDASNQQPRGYFDGEQWLVRLRAPQVQNFETTSLIVQAYLFEDGELQKRSSDAQIDLEPNQMMLDRVMKGETPDPLMDRSGLGLRELYMPLKFRDKVIGVFQVARSMKDTELALKLLFYALFGGGVIVLLAAARGGTWLTRAAFRPIDEITRTAQSIVRAEDLSLRVPVPPAQDELQRLTITVNDLLARLEPLFG</sequence>
<comment type="caution">
    <text evidence="9">The sequence shown here is derived from an EMBL/GenBank/DDBJ whole genome shotgun (WGS) entry which is preliminary data.</text>
</comment>
<evidence type="ECO:0000259" key="8">
    <source>
        <dbReference type="PROSITE" id="PS50885"/>
    </source>
</evidence>
<evidence type="ECO:0000256" key="1">
    <source>
        <dbReference type="ARBA" id="ARBA00000085"/>
    </source>
</evidence>
<organism evidence="9 10">
    <name type="scientific">Kouleothrix aurantiaca</name>
    <dbReference type="NCBI Taxonomy" id="186479"/>
    <lineage>
        <taxon>Bacteria</taxon>
        <taxon>Bacillati</taxon>
        <taxon>Chloroflexota</taxon>
        <taxon>Chloroflexia</taxon>
        <taxon>Chloroflexales</taxon>
        <taxon>Roseiflexineae</taxon>
        <taxon>Roseiflexaceae</taxon>
        <taxon>Kouleothrix</taxon>
    </lineage>
</organism>
<keyword evidence="3" id="KW-0597">Phosphoprotein</keyword>
<feature type="transmembrane region" description="Helical" evidence="7">
    <location>
        <begin position="168"/>
        <end position="185"/>
    </location>
</feature>
<dbReference type="EMBL" id="LJCR01000738">
    <property type="protein sequence ID" value="KPV51885.1"/>
    <property type="molecule type" value="Genomic_DNA"/>
</dbReference>
<protein>
    <recommendedName>
        <fullName evidence="2">histidine kinase</fullName>
        <ecNumber evidence="2">2.7.13.3</ecNumber>
    </recommendedName>
</protein>
<proteinExistence type="predicted"/>
<keyword evidence="7" id="KW-0812">Transmembrane</keyword>
<evidence type="ECO:0000256" key="6">
    <source>
        <dbReference type="ARBA" id="ARBA00023012"/>
    </source>
</evidence>
<keyword evidence="7" id="KW-0472">Membrane</keyword>
<evidence type="ECO:0000256" key="7">
    <source>
        <dbReference type="SAM" id="Phobius"/>
    </source>
</evidence>
<feature type="non-terminal residue" evidence="9">
    <location>
        <position position="247"/>
    </location>
</feature>
<keyword evidence="4" id="KW-0808">Transferase</keyword>
<dbReference type="PROSITE" id="PS50885">
    <property type="entry name" value="HAMP"/>
    <property type="match status" value="1"/>
</dbReference>
<dbReference type="Proteomes" id="UP000050509">
    <property type="component" value="Unassembled WGS sequence"/>
</dbReference>
<gene>
    <name evidence="9" type="ORF">SE17_18695</name>
</gene>
<dbReference type="AlphaFoldDB" id="A0A0N8PS68"/>
<feature type="transmembrane region" description="Helical" evidence="7">
    <location>
        <begin position="7"/>
        <end position="30"/>
    </location>
</feature>
<dbReference type="Pfam" id="PF00672">
    <property type="entry name" value="HAMP"/>
    <property type="match status" value="1"/>
</dbReference>
<dbReference type="SUPFAM" id="SSF158472">
    <property type="entry name" value="HAMP domain-like"/>
    <property type="match status" value="1"/>
</dbReference>
<keyword evidence="10" id="KW-1185">Reference proteome</keyword>
<dbReference type="InterPro" id="IPR003660">
    <property type="entry name" value="HAMP_dom"/>
</dbReference>
<keyword evidence="7" id="KW-1133">Transmembrane helix</keyword>
<evidence type="ECO:0000256" key="3">
    <source>
        <dbReference type="ARBA" id="ARBA00022553"/>
    </source>
</evidence>
<dbReference type="Gene3D" id="6.10.340.10">
    <property type="match status" value="1"/>
</dbReference>
<dbReference type="GO" id="GO:0004673">
    <property type="term" value="F:protein histidine kinase activity"/>
    <property type="evidence" value="ECO:0007669"/>
    <property type="project" value="UniProtKB-EC"/>
</dbReference>
<dbReference type="PANTHER" id="PTHR45436">
    <property type="entry name" value="SENSOR HISTIDINE KINASE YKOH"/>
    <property type="match status" value="1"/>
</dbReference>
<dbReference type="PANTHER" id="PTHR45436:SF5">
    <property type="entry name" value="SENSOR HISTIDINE KINASE TRCS"/>
    <property type="match status" value="1"/>
</dbReference>
<evidence type="ECO:0000256" key="5">
    <source>
        <dbReference type="ARBA" id="ARBA00022777"/>
    </source>
</evidence>
<evidence type="ECO:0000313" key="9">
    <source>
        <dbReference type="EMBL" id="KPV51885.1"/>
    </source>
</evidence>
<dbReference type="InterPro" id="IPR050428">
    <property type="entry name" value="TCS_sensor_his_kinase"/>
</dbReference>
<dbReference type="SMART" id="SM00304">
    <property type="entry name" value="HAMP"/>
    <property type="match status" value="1"/>
</dbReference>
<evidence type="ECO:0000256" key="2">
    <source>
        <dbReference type="ARBA" id="ARBA00012438"/>
    </source>
</evidence>
<dbReference type="EC" id="2.7.13.3" evidence="2"/>
<evidence type="ECO:0000313" key="10">
    <source>
        <dbReference type="Proteomes" id="UP000050509"/>
    </source>
</evidence>